<organism evidence="2 3">
    <name type="scientific">Hondaea fermentalgiana</name>
    <dbReference type="NCBI Taxonomy" id="2315210"/>
    <lineage>
        <taxon>Eukaryota</taxon>
        <taxon>Sar</taxon>
        <taxon>Stramenopiles</taxon>
        <taxon>Bigyra</taxon>
        <taxon>Labyrinthulomycetes</taxon>
        <taxon>Thraustochytrida</taxon>
        <taxon>Thraustochytriidae</taxon>
        <taxon>Hondaea</taxon>
    </lineage>
</organism>
<dbReference type="InParanoid" id="A0A2R5H1A6"/>
<evidence type="ECO:0000313" key="2">
    <source>
        <dbReference type="EMBL" id="GBG34863.1"/>
    </source>
</evidence>
<dbReference type="EMBL" id="BEYU01000224">
    <property type="protein sequence ID" value="GBG34863.1"/>
    <property type="molecule type" value="Genomic_DNA"/>
</dbReference>
<gene>
    <name evidence="2" type="ORF">FCC1311_110862</name>
</gene>
<dbReference type="AlphaFoldDB" id="A0A2R5H1A6"/>
<accession>A0A2R5H1A6</accession>
<reference evidence="2 3" key="1">
    <citation type="submission" date="2017-12" db="EMBL/GenBank/DDBJ databases">
        <title>Sequencing, de novo assembly and annotation of complete genome of a new Thraustochytrid species, strain FCC1311.</title>
        <authorList>
            <person name="Sedici K."/>
            <person name="Godart F."/>
            <person name="Aiese Cigliano R."/>
            <person name="Sanseverino W."/>
            <person name="Barakat M."/>
            <person name="Ortet P."/>
            <person name="Marechal E."/>
            <person name="Cagnac O."/>
            <person name="Amato A."/>
        </authorList>
    </citation>
    <scope>NUCLEOTIDE SEQUENCE [LARGE SCALE GENOMIC DNA]</scope>
</reference>
<name>A0A2R5H1A6_9STRA</name>
<protein>
    <recommendedName>
        <fullName evidence="4">EF-hand domain-containing protein</fullName>
    </recommendedName>
</protein>
<evidence type="ECO:0008006" key="4">
    <source>
        <dbReference type="Google" id="ProtNLM"/>
    </source>
</evidence>
<dbReference type="Gene3D" id="1.10.238.10">
    <property type="entry name" value="EF-hand"/>
    <property type="match status" value="1"/>
</dbReference>
<comment type="caution">
    <text evidence="2">The sequence shown here is derived from an EMBL/GenBank/DDBJ whole genome shotgun (WGS) entry which is preliminary data.</text>
</comment>
<dbReference type="Proteomes" id="UP000241890">
    <property type="component" value="Unassembled WGS sequence"/>
</dbReference>
<evidence type="ECO:0000256" key="1">
    <source>
        <dbReference type="SAM" id="MobiDB-lite"/>
    </source>
</evidence>
<sequence length="430" mass="47517">MCSIASRDGSNAVAVSSSQAKQLRSIFTKYCNYGAPQQVKRPERLTGPKFERLLRDTNLFPMLSEQQRHLFRALYLDDMDMQMDFSDFLRALGHISASSLATEDGSANADHFSSECSNTEDQPHEEHQKSVAHLTESSALDSHRVDEAPLSMHSVGTFESGHGLLVSPCSRDADFEEADSESTTSTQAFTLASDAFPLDPASAILRKPVGPELVQIGAAEVELLHNIFEQYAPHWCSGAGKDFLARRCLRSRPLHATSPKRSSLKRPRFIWTTSMCFGGFASFAQDYQIATIKALSRYPYERLASTPHEKIALLFKRMQVSQAFADILARPAGTRYVGLVLVLVLVLDLVCGLRNVHVVLVAAVSDDDIGIGGAFRARKLPIRSLFAPRTRDAPRRPVHAPATKTAADIRLAVHELDKLTLEEKIDLALR</sequence>
<keyword evidence="3" id="KW-1185">Reference proteome</keyword>
<evidence type="ECO:0000313" key="3">
    <source>
        <dbReference type="Proteomes" id="UP000241890"/>
    </source>
</evidence>
<feature type="region of interest" description="Disordered" evidence="1">
    <location>
        <begin position="104"/>
        <end position="133"/>
    </location>
</feature>
<proteinExistence type="predicted"/>